<dbReference type="EMBL" id="AONQ01000007">
    <property type="protein sequence ID" value="EME71244.1"/>
    <property type="molecule type" value="Genomic_DNA"/>
</dbReference>
<organism evidence="1 2">
    <name type="scientific">Paramagnetospirillum caucaseum</name>
    <dbReference type="NCBI Taxonomy" id="1244869"/>
    <lineage>
        <taxon>Bacteria</taxon>
        <taxon>Pseudomonadati</taxon>
        <taxon>Pseudomonadota</taxon>
        <taxon>Alphaproteobacteria</taxon>
        <taxon>Rhodospirillales</taxon>
        <taxon>Magnetospirillaceae</taxon>
        <taxon>Paramagnetospirillum</taxon>
    </lineage>
</organism>
<evidence type="ECO:0000313" key="2">
    <source>
        <dbReference type="Proteomes" id="UP000011744"/>
    </source>
</evidence>
<gene>
    <name evidence="1" type="ORF">H261_04223</name>
</gene>
<dbReference type="AlphaFoldDB" id="M3AF95"/>
<protein>
    <recommendedName>
        <fullName evidence="3">PilZ domain-containing protein</fullName>
    </recommendedName>
</protein>
<reference evidence="1 2" key="1">
    <citation type="journal article" date="2014" name="Genome Announc.">
        <title>Draft Genome Sequence of Magnetospirillum sp. Strain SO-1, a Freshwater Magnetotactic Bacterium Isolated from the Ol'khovka River, Russia.</title>
        <authorList>
            <person name="Grouzdev D.S."/>
            <person name="Dziuba M.V."/>
            <person name="Sukhacheva M.S."/>
            <person name="Mardanov A.V."/>
            <person name="Beletskiy A.V."/>
            <person name="Kuznetsov B.B."/>
            <person name="Skryabin K.G."/>
        </authorList>
    </citation>
    <scope>NUCLEOTIDE SEQUENCE [LARGE SCALE GENOMIC DNA]</scope>
    <source>
        <strain evidence="1 2">SO-1</strain>
    </source>
</reference>
<name>M3AF95_9PROT</name>
<dbReference type="PATRIC" id="fig|1244869.3.peg.844"/>
<keyword evidence="2" id="KW-1185">Reference proteome</keyword>
<accession>M3AF95</accession>
<dbReference type="eggNOG" id="ENOG50342DI">
    <property type="taxonomic scope" value="Bacteria"/>
</dbReference>
<dbReference type="Proteomes" id="UP000011744">
    <property type="component" value="Unassembled WGS sequence"/>
</dbReference>
<sequence length="114" mass="12902">MKSASNDRRIDDRHEGEGLFMLFDGILVEVVDISIGGLKFRRPPGLLNHGYRFTFELRSAYEDPNPLAKGVAMVRALGPDWVAVEFVRPTFSLMKVVGRHIGRLLVGRSHLFKH</sequence>
<evidence type="ECO:0000313" key="1">
    <source>
        <dbReference type="EMBL" id="EME71244.1"/>
    </source>
</evidence>
<evidence type="ECO:0008006" key="3">
    <source>
        <dbReference type="Google" id="ProtNLM"/>
    </source>
</evidence>
<proteinExistence type="predicted"/>
<comment type="caution">
    <text evidence="1">The sequence shown here is derived from an EMBL/GenBank/DDBJ whole genome shotgun (WGS) entry which is preliminary data.</text>
</comment>
<dbReference type="OrthoDB" id="7356768at2"/>
<dbReference type="RefSeq" id="WP_008614682.1">
    <property type="nucleotide sequence ID" value="NZ_AONQ01000007.1"/>
</dbReference>